<dbReference type="AlphaFoldDB" id="Q54FT6"/>
<dbReference type="PaxDb" id="44689-DDB0219586"/>
<organism evidence="2 3">
    <name type="scientific">Dictyostelium discoideum</name>
    <name type="common">Social amoeba</name>
    <dbReference type="NCBI Taxonomy" id="44689"/>
    <lineage>
        <taxon>Eukaryota</taxon>
        <taxon>Amoebozoa</taxon>
        <taxon>Evosea</taxon>
        <taxon>Eumycetozoa</taxon>
        <taxon>Dictyostelia</taxon>
        <taxon>Dictyosteliales</taxon>
        <taxon>Dictyosteliaceae</taxon>
        <taxon>Dictyostelium</taxon>
    </lineage>
</organism>
<dbReference type="STRING" id="44689.Q54FT6"/>
<dbReference type="eggNOG" id="ENOG502RI9D">
    <property type="taxonomic scope" value="Eukaryota"/>
</dbReference>
<evidence type="ECO:0008006" key="4">
    <source>
        <dbReference type="Google" id="ProtNLM"/>
    </source>
</evidence>
<feature type="transmembrane region" description="Helical" evidence="1">
    <location>
        <begin position="184"/>
        <end position="206"/>
    </location>
</feature>
<gene>
    <name evidence="2" type="ORF">DDB_G0290675</name>
</gene>
<evidence type="ECO:0000256" key="1">
    <source>
        <dbReference type="SAM" id="Phobius"/>
    </source>
</evidence>
<keyword evidence="1" id="KW-0812">Transmembrane</keyword>
<dbReference type="Proteomes" id="UP000002195">
    <property type="component" value="Unassembled WGS sequence"/>
</dbReference>
<dbReference type="PANTHER" id="PTHR37517:SF1">
    <property type="entry name" value="TRANSMEMBRANE PROTEIN"/>
    <property type="match status" value="1"/>
</dbReference>
<feature type="transmembrane region" description="Helical" evidence="1">
    <location>
        <begin position="218"/>
        <end position="237"/>
    </location>
</feature>
<dbReference type="dictyBase" id="DDB_G0290675"/>
<keyword evidence="1" id="KW-0472">Membrane</keyword>
<sequence>MEENNSLNNDKNNFVTFDPRILLPPPPPSSSLVYPLYTPPQQQENYNVNYNDHNKNNNSINTTTCYNEELYKDNSFITLNDRFQTIEQQQPQQQNYNHNQEKPIEYTHSYVVSDDKLNTFNNQWNASSTSQPYYPIIPPYQPINDIAPTQEFVNRVAIRLREMEIEESSDPNEIHEENIMDASMSMLILLLGMFFFVPFIFSVLYLKSRDKYARRFAIVSMCIGIVYLIMIGIMPFLKGNDDDTTTTIIIS</sequence>
<dbReference type="PANTHER" id="PTHR37517">
    <property type="entry name" value="TRANSMEMBRANE PROTEIN"/>
    <property type="match status" value="1"/>
</dbReference>
<dbReference type="GeneID" id="8627752"/>
<proteinExistence type="predicted"/>
<dbReference type="HOGENOM" id="CLU_1108743_0_0_1"/>
<keyword evidence="1" id="KW-1133">Transmembrane helix</keyword>
<dbReference type="OMA" id="HEENIMD"/>
<keyword evidence="3" id="KW-1185">Reference proteome</keyword>
<dbReference type="VEuPathDB" id="AmoebaDB:DDB_G0290675"/>
<dbReference type="SMR" id="Q54FT6"/>
<comment type="caution">
    <text evidence="2">The sequence shown here is derived from an EMBL/GenBank/DDBJ whole genome shotgun (WGS) entry which is preliminary data.</text>
</comment>
<dbReference type="EMBL" id="AAFI02000164">
    <property type="protein sequence ID" value="EAL62198.1"/>
    <property type="molecule type" value="Genomic_DNA"/>
</dbReference>
<dbReference type="KEGG" id="ddi:DDB_G0290675"/>
<protein>
    <recommendedName>
        <fullName evidence="4">Transmembrane protein</fullName>
    </recommendedName>
</protein>
<accession>Q54FT6</accession>
<evidence type="ECO:0000313" key="3">
    <source>
        <dbReference type="Proteomes" id="UP000002195"/>
    </source>
</evidence>
<evidence type="ECO:0000313" key="2">
    <source>
        <dbReference type="EMBL" id="EAL62198.1"/>
    </source>
</evidence>
<name>Q54FT6_DICDI</name>
<dbReference type="RefSeq" id="XP_635681.1">
    <property type="nucleotide sequence ID" value="XM_630589.1"/>
</dbReference>
<dbReference type="InParanoid" id="Q54FT6"/>
<reference evidence="2 3" key="1">
    <citation type="journal article" date="2005" name="Nature">
        <title>The genome of the social amoeba Dictyostelium discoideum.</title>
        <authorList>
            <consortium name="The Dictyostelium discoideum Sequencing Consortium"/>
            <person name="Eichinger L."/>
            <person name="Pachebat J.A."/>
            <person name="Glockner G."/>
            <person name="Rajandream M.A."/>
            <person name="Sucgang R."/>
            <person name="Berriman M."/>
            <person name="Song J."/>
            <person name="Olsen R."/>
            <person name="Szafranski K."/>
            <person name="Xu Q."/>
            <person name="Tunggal B."/>
            <person name="Kummerfeld S."/>
            <person name="Madera M."/>
            <person name="Konfortov B.A."/>
            <person name="Rivero F."/>
            <person name="Bankier A.T."/>
            <person name="Lehmann R."/>
            <person name="Hamlin N."/>
            <person name="Davies R."/>
            <person name="Gaudet P."/>
            <person name="Fey P."/>
            <person name="Pilcher K."/>
            <person name="Chen G."/>
            <person name="Saunders D."/>
            <person name="Sodergren E."/>
            <person name="Davis P."/>
            <person name="Kerhornou A."/>
            <person name="Nie X."/>
            <person name="Hall N."/>
            <person name="Anjard C."/>
            <person name="Hemphill L."/>
            <person name="Bason N."/>
            <person name="Farbrother P."/>
            <person name="Desany B."/>
            <person name="Just E."/>
            <person name="Morio T."/>
            <person name="Rost R."/>
            <person name="Churcher C."/>
            <person name="Cooper J."/>
            <person name="Haydock S."/>
            <person name="van Driessche N."/>
            <person name="Cronin A."/>
            <person name="Goodhead I."/>
            <person name="Muzny D."/>
            <person name="Mourier T."/>
            <person name="Pain A."/>
            <person name="Lu M."/>
            <person name="Harper D."/>
            <person name="Lindsay R."/>
            <person name="Hauser H."/>
            <person name="James K."/>
            <person name="Quiles M."/>
            <person name="Madan Babu M."/>
            <person name="Saito T."/>
            <person name="Buchrieser C."/>
            <person name="Wardroper A."/>
            <person name="Felder M."/>
            <person name="Thangavelu M."/>
            <person name="Johnson D."/>
            <person name="Knights A."/>
            <person name="Loulseged H."/>
            <person name="Mungall K."/>
            <person name="Oliver K."/>
            <person name="Price C."/>
            <person name="Quail M.A."/>
            <person name="Urushihara H."/>
            <person name="Hernandez J."/>
            <person name="Rabbinowitsch E."/>
            <person name="Steffen D."/>
            <person name="Sanders M."/>
            <person name="Ma J."/>
            <person name="Kohara Y."/>
            <person name="Sharp S."/>
            <person name="Simmonds M."/>
            <person name="Spiegler S."/>
            <person name="Tivey A."/>
            <person name="Sugano S."/>
            <person name="White B."/>
            <person name="Walker D."/>
            <person name="Woodward J."/>
            <person name="Winckler T."/>
            <person name="Tanaka Y."/>
            <person name="Shaulsky G."/>
            <person name="Schleicher M."/>
            <person name="Weinstock G."/>
            <person name="Rosenthal A."/>
            <person name="Cox E.C."/>
            <person name="Chisholm R.L."/>
            <person name="Gibbs R."/>
            <person name="Loomis W.F."/>
            <person name="Platzer M."/>
            <person name="Kay R.R."/>
            <person name="Williams J."/>
            <person name="Dear P.H."/>
            <person name="Noegel A.A."/>
            <person name="Barrell B."/>
            <person name="Kuspa A."/>
        </authorList>
    </citation>
    <scope>NUCLEOTIDE SEQUENCE [LARGE SCALE GENOMIC DNA]</scope>
    <source>
        <strain evidence="2 3">AX4</strain>
    </source>
</reference>
<dbReference type="FunCoup" id="Q54FT6">
    <property type="interactions" value="877"/>
</dbReference>